<dbReference type="OrthoDB" id="9993796at2759"/>
<keyword evidence="4" id="KW-0560">Oxidoreductase</keyword>
<dbReference type="PANTHER" id="PTHR13789">
    <property type="entry name" value="MONOOXYGENASE"/>
    <property type="match status" value="1"/>
</dbReference>
<name>M3IG75_CANMX</name>
<dbReference type="PRINTS" id="PR00420">
    <property type="entry name" value="RNGMNOXGNASE"/>
</dbReference>
<organism evidence="7 8">
    <name type="scientific">Candida maltosa (strain Xu316)</name>
    <name type="common">Yeast</name>
    <dbReference type="NCBI Taxonomy" id="1245528"/>
    <lineage>
        <taxon>Eukaryota</taxon>
        <taxon>Fungi</taxon>
        <taxon>Dikarya</taxon>
        <taxon>Ascomycota</taxon>
        <taxon>Saccharomycotina</taxon>
        <taxon>Pichiomycetes</taxon>
        <taxon>Debaryomycetaceae</taxon>
        <taxon>Candida/Lodderomyces clade</taxon>
        <taxon>Candida</taxon>
    </lineage>
</organism>
<dbReference type="InterPro" id="IPR002938">
    <property type="entry name" value="FAD-bd"/>
</dbReference>
<dbReference type="eggNOG" id="KOG2614">
    <property type="taxonomic scope" value="Eukaryota"/>
</dbReference>
<evidence type="ECO:0000256" key="4">
    <source>
        <dbReference type="ARBA" id="ARBA00023002"/>
    </source>
</evidence>
<accession>M3IG75</accession>
<protein>
    <submittedName>
        <fullName evidence="7">Salicylate hydroxylase (Salicylate 1-monooxygenase)</fullName>
    </submittedName>
</protein>
<keyword evidence="3" id="KW-0274">FAD</keyword>
<evidence type="ECO:0000256" key="5">
    <source>
        <dbReference type="ARBA" id="ARBA00023033"/>
    </source>
</evidence>
<proteinExistence type="inferred from homology"/>
<dbReference type="AlphaFoldDB" id="M3IG75"/>
<dbReference type="HOGENOM" id="CLU_1574422_0_0_1"/>
<keyword evidence="2" id="KW-0285">Flavoprotein</keyword>
<evidence type="ECO:0000256" key="1">
    <source>
        <dbReference type="ARBA" id="ARBA00007992"/>
    </source>
</evidence>
<dbReference type="GO" id="GO:0004497">
    <property type="term" value="F:monooxygenase activity"/>
    <property type="evidence" value="ECO:0007669"/>
    <property type="project" value="UniProtKB-KW"/>
</dbReference>
<comment type="caution">
    <text evidence="7">The sequence shown here is derived from an EMBL/GenBank/DDBJ whole genome shotgun (WGS) entry which is preliminary data.</text>
</comment>
<evidence type="ECO:0000313" key="8">
    <source>
        <dbReference type="Proteomes" id="UP000011777"/>
    </source>
</evidence>
<dbReference type="EMBL" id="AOGT01002848">
    <property type="protein sequence ID" value="EMG45256.1"/>
    <property type="molecule type" value="Genomic_DNA"/>
</dbReference>
<dbReference type="PANTHER" id="PTHR13789:SF147">
    <property type="entry name" value="PUTATIVE (AFU_ORTHOLOGUE AFUA_2G01950)-RELATED"/>
    <property type="match status" value="1"/>
</dbReference>
<evidence type="ECO:0000256" key="2">
    <source>
        <dbReference type="ARBA" id="ARBA00022630"/>
    </source>
</evidence>
<gene>
    <name evidence="7" type="ORF">G210_5137</name>
</gene>
<dbReference type="Pfam" id="PF01494">
    <property type="entry name" value="FAD_binding_3"/>
    <property type="match status" value="1"/>
</dbReference>
<evidence type="ECO:0000259" key="6">
    <source>
        <dbReference type="Pfam" id="PF01494"/>
    </source>
</evidence>
<feature type="non-terminal residue" evidence="7">
    <location>
        <position position="176"/>
    </location>
</feature>
<evidence type="ECO:0000256" key="3">
    <source>
        <dbReference type="ARBA" id="ARBA00022827"/>
    </source>
</evidence>
<dbReference type="Proteomes" id="UP000011777">
    <property type="component" value="Unassembled WGS sequence"/>
</dbReference>
<evidence type="ECO:0000313" key="7">
    <source>
        <dbReference type="EMBL" id="EMG45256.1"/>
    </source>
</evidence>
<dbReference type="SUPFAM" id="SSF54373">
    <property type="entry name" value="FAD-linked reductases, C-terminal domain"/>
    <property type="match status" value="1"/>
</dbReference>
<keyword evidence="8" id="KW-1185">Reference proteome</keyword>
<dbReference type="OMA" id="WDARIGM"/>
<dbReference type="GO" id="GO:0071949">
    <property type="term" value="F:FAD binding"/>
    <property type="evidence" value="ECO:0007669"/>
    <property type="project" value="InterPro"/>
</dbReference>
<feature type="domain" description="FAD-binding" evidence="6">
    <location>
        <begin position="2"/>
        <end position="175"/>
    </location>
</feature>
<sequence length="176" mass="19432">YTADLIIGADGIRSKVRDTAVVTDETVLPLPSAHCAYRATIPRDVMLADPLIAHLMTDVNSNCWIGYRRHIMAYPIRNGEMYNMVLVNPGQAPVGKWNVAGDLEEMRNHYKTYDPVVQRLLSYVTSTLQWVLADMPKLPRWVKGNVALIGDAAHAMLPYLAQGAAQAIEDGATLIS</sequence>
<reference evidence="7 8" key="1">
    <citation type="submission" date="2013-02" db="EMBL/GenBank/DDBJ databases">
        <title>Genome sequence of Candida maltosa Xu316, a potential industrial strain for xylitol and ethanol production.</title>
        <authorList>
            <person name="Yu J."/>
            <person name="Wang Q."/>
            <person name="Geng X."/>
            <person name="Bao W."/>
            <person name="He P."/>
            <person name="Cai J."/>
        </authorList>
    </citation>
    <scope>NUCLEOTIDE SEQUENCE [LARGE SCALE GENOMIC DNA]</scope>
    <source>
        <strain evidence="8">Xu316</strain>
    </source>
</reference>
<dbReference type="InterPro" id="IPR036188">
    <property type="entry name" value="FAD/NAD-bd_sf"/>
</dbReference>
<feature type="non-terminal residue" evidence="7">
    <location>
        <position position="1"/>
    </location>
</feature>
<comment type="similarity">
    <text evidence="1">Belongs to the paxM FAD-dependent monooxygenase family.</text>
</comment>
<dbReference type="STRING" id="1245528.M3IG75"/>
<keyword evidence="5 7" id="KW-0503">Monooxygenase</keyword>
<dbReference type="InterPro" id="IPR050493">
    <property type="entry name" value="FAD-dep_Monooxygenase_BioMet"/>
</dbReference>
<dbReference type="SUPFAM" id="SSF51905">
    <property type="entry name" value="FAD/NAD(P)-binding domain"/>
    <property type="match status" value="1"/>
</dbReference>
<dbReference type="Gene3D" id="3.50.50.60">
    <property type="entry name" value="FAD/NAD(P)-binding domain"/>
    <property type="match status" value="1"/>
</dbReference>